<protein>
    <submittedName>
        <fullName evidence="2">Uncharacterized protein</fullName>
    </submittedName>
</protein>
<evidence type="ECO:0000256" key="1">
    <source>
        <dbReference type="SAM" id="MobiDB-lite"/>
    </source>
</evidence>
<name>A0A401YSM4_9ACTN</name>
<proteinExistence type="predicted"/>
<dbReference type="Proteomes" id="UP000286931">
    <property type="component" value="Unassembled WGS sequence"/>
</dbReference>
<dbReference type="EMBL" id="BIFH01000024">
    <property type="protein sequence ID" value="GCD97603.1"/>
    <property type="molecule type" value="Genomic_DNA"/>
</dbReference>
<feature type="region of interest" description="Disordered" evidence="1">
    <location>
        <begin position="344"/>
        <end position="369"/>
    </location>
</feature>
<gene>
    <name evidence="2" type="ORF">EHYA_05299</name>
</gene>
<accession>A0A401YSM4</accession>
<keyword evidence="3" id="KW-1185">Reference proteome</keyword>
<reference evidence="2 3" key="1">
    <citation type="submission" date="2018-12" db="EMBL/GenBank/DDBJ databases">
        <title>Draft genome sequence of Embleya hyalina NBRC 13850T.</title>
        <authorList>
            <person name="Komaki H."/>
            <person name="Hosoyama A."/>
            <person name="Kimura A."/>
            <person name="Ichikawa N."/>
            <person name="Tamura T."/>
        </authorList>
    </citation>
    <scope>NUCLEOTIDE SEQUENCE [LARGE SCALE GENOMIC DNA]</scope>
    <source>
        <strain evidence="2 3">NBRC 13850</strain>
    </source>
</reference>
<comment type="caution">
    <text evidence="2">The sequence shown here is derived from an EMBL/GenBank/DDBJ whole genome shotgun (WGS) entry which is preliminary data.</text>
</comment>
<evidence type="ECO:0000313" key="2">
    <source>
        <dbReference type="EMBL" id="GCD97603.1"/>
    </source>
</evidence>
<dbReference type="AlphaFoldDB" id="A0A401YSM4"/>
<sequence length="369" mass="40311">MGKDSRLAISLEILQWTPERLAREINRRYGDGTVSLKAPYGWIKGAYPRGRVPGFVATILSESLGRVVEIRHIWPQRFPEAESTGNDNDLRLSPPWSEEHVDRILRPLVEQDDEEQLQAPFLVPGAGLVLLAVDWLTAESRPASARTEGAELDPEMIDMLFGRIARLRRLGDAQNSALVLNWVVHELRWARHLTRNASFDAPTARRLYGAIAELAQLAGWLAADHGKRAQGQQYLLAGLRASGLAGDPNLGAYILSCLSYHLMRGGNGLDALRLIRLADAGADASAPTVLRSLMASHEARAHAQLGDEAACRRLSAKAAALFDASGAETDPPWAVGPKRHLAAGAGRAQLAQRRNKAPYVYPSQKRVSA</sequence>
<evidence type="ECO:0000313" key="3">
    <source>
        <dbReference type="Proteomes" id="UP000286931"/>
    </source>
</evidence>
<organism evidence="2 3">
    <name type="scientific">Embleya hyalina</name>
    <dbReference type="NCBI Taxonomy" id="516124"/>
    <lineage>
        <taxon>Bacteria</taxon>
        <taxon>Bacillati</taxon>
        <taxon>Actinomycetota</taxon>
        <taxon>Actinomycetes</taxon>
        <taxon>Kitasatosporales</taxon>
        <taxon>Streptomycetaceae</taxon>
        <taxon>Embleya</taxon>
    </lineage>
</organism>